<reference evidence="4 5" key="1">
    <citation type="submission" date="2020-08" db="EMBL/GenBank/DDBJ databases">
        <title>Genome public.</title>
        <authorList>
            <person name="Liu C."/>
            <person name="Sun Q."/>
        </authorList>
    </citation>
    <scope>NUCLEOTIDE SEQUENCE [LARGE SCALE GENOMIC DNA]</scope>
    <source>
        <strain evidence="4 5">NSJ-46</strain>
    </source>
</reference>
<dbReference type="Proteomes" id="UP000657421">
    <property type="component" value="Unassembled WGS sequence"/>
</dbReference>
<evidence type="ECO:0000256" key="1">
    <source>
        <dbReference type="ARBA" id="ARBA00001933"/>
    </source>
</evidence>
<dbReference type="Pfam" id="PF01053">
    <property type="entry name" value="Cys_Met_Meta_PP"/>
    <property type="match status" value="1"/>
</dbReference>
<dbReference type="EMBL" id="JACRSZ010000014">
    <property type="protein sequence ID" value="MBC8573944.1"/>
    <property type="molecule type" value="Genomic_DNA"/>
</dbReference>
<dbReference type="SUPFAM" id="SSF53383">
    <property type="entry name" value="PLP-dependent transferases"/>
    <property type="match status" value="1"/>
</dbReference>
<dbReference type="InterPro" id="IPR000277">
    <property type="entry name" value="Cys/Met-Metab_PyrdxlP-dep_enz"/>
</dbReference>
<keyword evidence="5" id="KW-1185">Reference proteome</keyword>
<evidence type="ECO:0000313" key="5">
    <source>
        <dbReference type="Proteomes" id="UP000657421"/>
    </source>
</evidence>
<evidence type="ECO:0000313" key="4">
    <source>
        <dbReference type="EMBL" id="MBC8573944.1"/>
    </source>
</evidence>
<dbReference type="Gene3D" id="3.40.640.10">
    <property type="entry name" value="Type I PLP-dependent aspartate aminotransferase-like (Major domain)"/>
    <property type="match status" value="1"/>
</dbReference>
<evidence type="ECO:0000256" key="3">
    <source>
        <dbReference type="RuleBase" id="RU362118"/>
    </source>
</evidence>
<dbReference type="InterPro" id="IPR015424">
    <property type="entry name" value="PyrdxlP-dep_Trfase"/>
</dbReference>
<gene>
    <name evidence="4" type="ORF">H8716_12735</name>
</gene>
<accession>A0ABR7NC89</accession>
<dbReference type="Gene3D" id="3.90.1150.10">
    <property type="entry name" value="Aspartate Aminotransferase, domain 1"/>
    <property type="match status" value="1"/>
</dbReference>
<dbReference type="CDD" id="cd00614">
    <property type="entry name" value="CGS_like"/>
    <property type="match status" value="1"/>
</dbReference>
<comment type="caution">
    <text evidence="4">The sequence shown here is derived from an EMBL/GenBank/DDBJ whole genome shotgun (WGS) entry which is preliminary data.</text>
</comment>
<dbReference type="GO" id="GO:0016740">
    <property type="term" value="F:transferase activity"/>
    <property type="evidence" value="ECO:0007669"/>
    <property type="project" value="UniProtKB-KW"/>
</dbReference>
<dbReference type="InterPro" id="IPR015422">
    <property type="entry name" value="PyrdxlP-dep_Trfase_small"/>
</dbReference>
<dbReference type="RefSeq" id="WP_249309376.1">
    <property type="nucleotide sequence ID" value="NZ_JACRSZ010000014.1"/>
</dbReference>
<dbReference type="PANTHER" id="PTHR11808:SF80">
    <property type="entry name" value="CYSTATHIONINE GAMMA-LYASE"/>
    <property type="match status" value="1"/>
</dbReference>
<comment type="cofactor">
    <cofactor evidence="1 3">
        <name>pyridoxal 5'-phosphate</name>
        <dbReference type="ChEBI" id="CHEBI:597326"/>
    </cofactor>
</comment>
<dbReference type="PANTHER" id="PTHR11808">
    <property type="entry name" value="TRANS-SULFURATION ENZYME FAMILY MEMBER"/>
    <property type="match status" value="1"/>
</dbReference>
<protein>
    <submittedName>
        <fullName evidence="4">PLP-dependent transferase</fullName>
    </submittedName>
</protein>
<dbReference type="PIRSF" id="PIRSF001434">
    <property type="entry name" value="CGS"/>
    <property type="match status" value="1"/>
</dbReference>
<evidence type="ECO:0000256" key="2">
    <source>
        <dbReference type="ARBA" id="ARBA00022898"/>
    </source>
</evidence>
<dbReference type="InterPro" id="IPR015421">
    <property type="entry name" value="PyrdxlP-dep_Trfase_major"/>
</dbReference>
<keyword evidence="4" id="KW-0808">Transferase</keyword>
<sequence length="395" mass="44342">MTDQKEYLKSDSLIAAHYGEEYEHYYNAIVPPVFMNSLNVFETLDDYYDFDRTDRHKYCYGRVQNPTVRILEDKIAALEHGCGALALASGMAAASTAVFSTIKAGSHVVCLKNAYGPLKDLLTGYCREHMNVETTFVKGVEVSEFEAVITDKTDLVVLESPSSLVFSLQDIRKVSEIAHAHQAKVYIDNTYCTPLYQKPLDMGADIVMHTTSKYIGGHSDVIGGMLVTKDPELFAKLLHNRELFGGIVGPMEAWLMIRGLRTMAARLEQHQKTAMEVAKFLEEQPMVEKVYYPGLPSHPQYELMKQQQTGNCGLLSFELKGTLEQAVRFAESLKIFKIGVSWGGFESLVFLPHMRLDDQTCEELGASQRIVRIHCGLEGTESLISDLRSALERIY</sequence>
<keyword evidence="2 3" id="KW-0663">Pyridoxal phosphate</keyword>
<organism evidence="4 5">
    <name type="scientific">Jingyaoa shaoxingensis</name>
    <dbReference type="NCBI Taxonomy" id="2763671"/>
    <lineage>
        <taxon>Bacteria</taxon>
        <taxon>Bacillati</taxon>
        <taxon>Bacillota</taxon>
        <taxon>Clostridia</taxon>
        <taxon>Lachnospirales</taxon>
        <taxon>Lachnospiraceae</taxon>
        <taxon>Jingyaoa</taxon>
    </lineage>
</organism>
<comment type="similarity">
    <text evidence="3">Belongs to the trans-sulfuration enzymes family.</text>
</comment>
<proteinExistence type="inferred from homology"/>
<name>A0ABR7NC89_9FIRM</name>